<name>A0A0C3AWP0_SERVB</name>
<evidence type="ECO:0000313" key="2">
    <source>
        <dbReference type="EMBL" id="KIM24404.1"/>
    </source>
</evidence>
<dbReference type="Proteomes" id="UP000054097">
    <property type="component" value="Unassembled WGS sequence"/>
</dbReference>
<dbReference type="AlphaFoldDB" id="A0A0C3AWP0"/>
<organism evidence="2 3">
    <name type="scientific">Serendipita vermifera MAFF 305830</name>
    <dbReference type="NCBI Taxonomy" id="933852"/>
    <lineage>
        <taxon>Eukaryota</taxon>
        <taxon>Fungi</taxon>
        <taxon>Dikarya</taxon>
        <taxon>Basidiomycota</taxon>
        <taxon>Agaricomycotina</taxon>
        <taxon>Agaricomycetes</taxon>
        <taxon>Sebacinales</taxon>
        <taxon>Serendipitaceae</taxon>
        <taxon>Serendipita</taxon>
    </lineage>
</organism>
<evidence type="ECO:0000313" key="3">
    <source>
        <dbReference type="Proteomes" id="UP000054097"/>
    </source>
</evidence>
<dbReference type="HOGENOM" id="CLU_2361052_0_0_1"/>
<keyword evidence="3" id="KW-1185">Reference proteome</keyword>
<accession>A0A0C3AWP0</accession>
<reference evidence="2 3" key="1">
    <citation type="submission" date="2014-04" db="EMBL/GenBank/DDBJ databases">
        <authorList>
            <consortium name="DOE Joint Genome Institute"/>
            <person name="Kuo A."/>
            <person name="Zuccaro A."/>
            <person name="Kohler A."/>
            <person name="Nagy L.G."/>
            <person name="Floudas D."/>
            <person name="Copeland A."/>
            <person name="Barry K.W."/>
            <person name="Cichocki N."/>
            <person name="Veneault-Fourrey C."/>
            <person name="LaButti K."/>
            <person name="Lindquist E.A."/>
            <person name="Lipzen A."/>
            <person name="Lundell T."/>
            <person name="Morin E."/>
            <person name="Murat C."/>
            <person name="Sun H."/>
            <person name="Tunlid A."/>
            <person name="Henrissat B."/>
            <person name="Grigoriev I.V."/>
            <person name="Hibbett D.S."/>
            <person name="Martin F."/>
            <person name="Nordberg H.P."/>
            <person name="Cantor M.N."/>
            <person name="Hua S.X."/>
        </authorList>
    </citation>
    <scope>NUCLEOTIDE SEQUENCE [LARGE SCALE GENOMIC DNA]</scope>
    <source>
        <strain evidence="2 3">MAFF 305830</strain>
    </source>
</reference>
<dbReference type="EMBL" id="KN824324">
    <property type="protein sequence ID" value="KIM24404.1"/>
    <property type="molecule type" value="Genomic_DNA"/>
</dbReference>
<feature type="compositionally biased region" description="Basic and acidic residues" evidence="1">
    <location>
        <begin position="87"/>
        <end position="96"/>
    </location>
</feature>
<proteinExistence type="predicted"/>
<sequence length="96" mass="10680">MEHPHTLLAAEQLAISYVRQCRLEEAAALLEPAVQTSLMVLGKQHSDTRSRIEDLVFVYEMLEEDQKALETSALLTSDTPSDSASPPHHDEVQPLV</sequence>
<reference evidence="3" key="2">
    <citation type="submission" date="2015-01" db="EMBL/GenBank/DDBJ databases">
        <title>Evolutionary Origins and Diversification of the Mycorrhizal Mutualists.</title>
        <authorList>
            <consortium name="DOE Joint Genome Institute"/>
            <consortium name="Mycorrhizal Genomics Consortium"/>
            <person name="Kohler A."/>
            <person name="Kuo A."/>
            <person name="Nagy L.G."/>
            <person name="Floudas D."/>
            <person name="Copeland A."/>
            <person name="Barry K.W."/>
            <person name="Cichocki N."/>
            <person name="Veneault-Fourrey C."/>
            <person name="LaButti K."/>
            <person name="Lindquist E.A."/>
            <person name="Lipzen A."/>
            <person name="Lundell T."/>
            <person name="Morin E."/>
            <person name="Murat C."/>
            <person name="Riley R."/>
            <person name="Ohm R."/>
            <person name="Sun H."/>
            <person name="Tunlid A."/>
            <person name="Henrissat B."/>
            <person name="Grigoriev I.V."/>
            <person name="Hibbett D.S."/>
            <person name="Martin F."/>
        </authorList>
    </citation>
    <scope>NUCLEOTIDE SEQUENCE [LARGE SCALE GENOMIC DNA]</scope>
    <source>
        <strain evidence="3">MAFF 305830</strain>
    </source>
</reference>
<evidence type="ECO:0008006" key="4">
    <source>
        <dbReference type="Google" id="ProtNLM"/>
    </source>
</evidence>
<feature type="compositionally biased region" description="Low complexity" evidence="1">
    <location>
        <begin position="76"/>
        <end position="86"/>
    </location>
</feature>
<dbReference type="InterPro" id="IPR011990">
    <property type="entry name" value="TPR-like_helical_dom_sf"/>
</dbReference>
<dbReference type="OrthoDB" id="771227at2759"/>
<dbReference type="Gene3D" id="1.25.40.10">
    <property type="entry name" value="Tetratricopeptide repeat domain"/>
    <property type="match status" value="1"/>
</dbReference>
<evidence type="ECO:0000256" key="1">
    <source>
        <dbReference type="SAM" id="MobiDB-lite"/>
    </source>
</evidence>
<gene>
    <name evidence="2" type="ORF">M408DRAFT_233366</name>
</gene>
<feature type="region of interest" description="Disordered" evidence="1">
    <location>
        <begin position="70"/>
        <end position="96"/>
    </location>
</feature>
<protein>
    <recommendedName>
        <fullName evidence="4">Anaphase-promoting complex subunit 5 domain-containing protein</fullName>
    </recommendedName>
</protein>